<reference evidence="2" key="1">
    <citation type="submission" date="2019-08" db="EMBL/GenBank/DDBJ databases">
        <authorList>
            <person name="Kucharzyk K."/>
            <person name="Murdoch R.W."/>
            <person name="Higgins S."/>
            <person name="Loffler F."/>
        </authorList>
    </citation>
    <scope>NUCLEOTIDE SEQUENCE</scope>
</reference>
<feature type="region of interest" description="Disordered" evidence="1">
    <location>
        <begin position="1"/>
        <end position="21"/>
    </location>
</feature>
<sequence length="57" mass="6287">MDNPLGTINHHHDASRMGERDGVGQIRAATGDVRHLPECQNAAARGNELREALNVWQ</sequence>
<gene>
    <name evidence="2" type="ORF">SDC9_165240</name>
</gene>
<dbReference type="AlphaFoldDB" id="A0A645FTU7"/>
<feature type="compositionally biased region" description="Basic and acidic residues" evidence="1">
    <location>
        <begin position="10"/>
        <end position="21"/>
    </location>
</feature>
<evidence type="ECO:0000256" key="1">
    <source>
        <dbReference type="SAM" id="MobiDB-lite"/>
    </source>
</evidence>
<name>A0A645FTU7_9ZZZZ</name>
<protein>
    <submittedName>
        <fullName evidence="2">Uncharacterized protein</fullName>
    </submittedName>
</protein>
<organism evidence="2">
    <name type="scientific">bioreactor metagenome</name>
    <dbReference type="NCBI Taxonomy" id="1076179"/>
    <lineage>
        <taxon>unclassified sequences</taxon>
        <taxon>metagenomes</taxon>
        <taxon>ecological metagenomes</taxon>
    </lineage>
</organism>
<comment type="caution">
    <text evidence="2">The sequence shown here is derived from an EMBL/GenBank/DDBJ whole genome shotgun (WGS) entry which is preliminary data.</text>
</comment>
<accession>A0A645FTU7</accession>
<proteinExistence type="predicted"/>
<evidence type="ECO:0000313" key="2">
    <source>
        <dbReference type="EMBL" id="MPN17885.1"/>
    </source>
</evidence>
<dbReference type="EMBL" id="VSSQ01065123">
    <property type="protein sequence ID" value="MPN17885.1"/>
    <property type="molecule type" value="Genomic_DNA"/>
</dbReference>